<dbReference type="AlphaFoldDB" id="A0A1H3DRS4"/>
<dbReference type="SUPFAM" id="SSF50978">
    <property type="entry name" value="WD40 repeat-like"/>
    <property type="match status" value="1"/>
</dbReference>
<dbReference type="PRINTS" id="PR00320">
    <property type="entry name" value="GPROTEINBRPT"/>
</dbReference>
<dbReference type="EMBL" id="FNOV01000002">
    <property type="protein sequence ID" value="SDX69071.1"/>
    <property type="molecule type" value="Genomic_DNA"/>
</dbReference>
<dbReference type="InterPro" id="IPR015943">
    <property type="entry name" value="WD40/YVTN_repeat-like_dom_sf"/>
</dbReference>
<feature type="repeat" description="WD" evidence="3">
    <location>
        <begin position="276"/>
        <end position="317"/>
    </location>
</feature>
<feature type="signal peptide" evidence="4">
    <location>
        <begin position="1"/>
        <end position="28"/>
    </location>
</feature>
<accession>A0A1H3DRS4</accession>
<name>A0A1H3DRS4_9BACT</name>
<dbReference type="CDD" id="cd00200">
    <property type="entry name" value="WD40"/>
    <property type="match status" value="1"/>
</dbReference>
<feature type="repeat" description="WD" evidence="3">
    <location>
        <begin position="192"/>
        <end position="224"/>
    </location>
</feature>
<dbReference type="SMART" id="SM00320">
    <property type="entry name" value="WD40"/>
    <property type="match status" value="7"/>
</dbReference>
<feature type="repeat" description="WD" evidence="3">
    <location>
        <begin position="320"/>
        <end position="353"/>
    </location>
</feature>
<dbReference type="InterPro" id="IPR001680">
    <property type="entry name" value="WD40_rpt"/>
</dbReference>
<dbReference type="OrthoDB" id="1492850at2"/>
<protein>
    <submittedName>
        <fullName evidence="5">WD domain-containing protein, G-beta repeat-containing protein</fullName>
    </submittedName>
</protein>
<dbReference type="PROSITE" id="PS50294">
    <property type="entry name" value="WD_REPEATS_REGION"/>
    <property type="match status" value="5"/>
</dbReference>
<proteinExistence type="predicted"/>
<dbReference type="Proteomes" id="UP000199249">
    <property type="component" value="Unassembled WGS sequence"/>
</dbReference>
<evidence type="ECO:0000313" key="5">
    <source>
        <dbReference type="EMBL" id="SDX69071.1"/>
    </source>
</evidence>
<organism evidence="5 6">
    <name type="scientific">Hymenobacter psychrophilus</name>
    <dbReference type="NCBI Taxonomy" id="651662"/>
    <lineage>
        <taxon>Bacteria</taxon>
        <taxon>Pseudomonadati</taxon>
        <taxon>Bacteroidota</taxon>
        <taxon>Cytophagia</taxon>
        <taxon>Cytophagales</taxon>
        <taxon>Hymenobacteraceae</taxon>
        <taxon>Hymenobacter</taxon>
    </lineage>
</organism>
<dbReference type="InterPro" id="IPR020472">
    <property type="entry name" value="WD40_PAC1"/>
</dbReference>
<reference evidence="6" key="1">
    <citation type="submission" date="2016-10" db="EMBL/GenBank/DDBJ databases">
        <authorList>
            <person name="Varghese N."/>
            <person name="Submissions S."/>
        </authorList>
    </citation>
    <scope>NUCLEOTIDE SEQUENCE [LARGE SCALE GENOMIC DNA]</scope>
    <source>
        <strain evidence="6">CGMCC 1.8975</strain>
    </source>
</reference>
<evidence type="ECO:0000256" key="3">
    <source>
        <dbReference type="PROSITE-ProRule" id="PRU00221"/>
    </source>
</evidence>
<dbReference type="PROSITE" id="PS50082">
    <property type="entry name" value="WD_REPEATS_2"/>
    <property type="match status" value="6"/>
</dbReference>
<feature type="repeat" description="WD" evidence="3">
    <location>
        <begin position="87"/>
        <end position="128"/>
    </location>
</feature>
<dbReference type="Gene3D" id="2.130.10.10">
    <property type="entry name" value="YVTN repeat-like/Quinoprotein amine dehydrogenase"/>
    <property type="match status" value="2"/>
</dbReference>
<dbReference type="STRING" id="651662.SAMN04488069_102466"/>
<keyword evidence="6" id="KW-1185">Reference proteome</keyword>
<dbReference type="InterPro" id="IPR036322">
    <property type="entry name" value="WD40_repeat_dom_sf"/>
</dbReference>
<dbReference type="PANTHER" id="PTHR19879:SF9">
    <property type="entry name" value="TRANSCRIPTION INITIATION FACTOR TFIID SUBUNIT 5"/>
    <property type="match status" value="1"/>
</dbReference>
<gene>
    <name evidence="5" type="ORF">SAMN04488069_102466</name>
</gene>
<dbReference type="RefSeq" id="WP_092738300.1">
    <property type="nucleotide sequence ID" value="NZ_FNOV01000002.1"/>
</dbReference>
<evidence type="ECO:0000256" key="4">
    <source>
        <dbReference type="SAM" id="SignalP"/>
    </source>
</evidence>
<sequence length="498" mass="54057">MRLTASSTLLRTAALGVVLFHSTAGAYAQMAAPDADANSSWLRTDIKTKAALLGVDYSPDGKRLVACGLGRDIVVYDAATQQPVLTLKGHTDDVVSAKFSPNGRYIASGGVDRALILWDAITGELIRKNTDHKDYVRDVAFSPDSKYLASAGWDGQALVFETFSGQRLASLKAPALADAPPVPAAYDRAKTTKGRIGNVTSVAFSPDGTEVLTASGDHMLRIWDTATWAPKMVLAGHTDEVWDARYAPNGKYIVSGAWDNTARIWETKTQRTVRVLPAHVSDVWATSFSPDGQLVATGGGDRKVRIWDVVTGMLVQDLSGDLHTAEVENLVFSPDGNSLASVSRDGTLKIWKVPGTAVRIGAYVQYNFEKWSRKGEFEKTAEFDARMARSPDQLKAFQQEGLNLILKGYGNAADWSNFTLKEYNADTEYYALSSALFPTASFRVKVAPREAEQFRSNFARVSYGTPIFTYGGGNIQLDNVSASVPGTSGPARQYTIVR</sequence>
<keyword evidence="2" id="KW-0677">Repeat</keyword>
<dbReference type="PANTHER" id="PTHR19879">
    <property type="entry name" value="TRANSCRIPTION INITIATION FACTOR TFIID"/>
    <property type="match status" value="1"/>
</dbReference>
<keyword evidence="1 3" id="KW-0853">WD repeat</keyword>
<feature type="chain" id="PRO_5011621714" evidence="4">
    <location>
        <begin position="29"/>
        <end position="498"/>
    </location>
</feature>
<evidence type="ECO:0000256" key="1">
    <source>
        <dbReference type="ARBA" id="ARBA00022574"/>
    </source>
</evidence>
<evidence type="ECO:0000313" key="6">
    <source>
        <dbReference type="Proteomes" id="UP000199249"/>
    </source>
</evidence>
<feature type="repeat" description="WD" evidence="3">
    <location>
        <begin position="234"/>
        <end position="275"/>
    </location>
</feature>
<evidence type="ECO:0000256" key="2">
    <source>
        <dbReference type="ARBA" id="ARBA00022737"/>
    </source>
</evidence>
<dbReference type="InterPro" id="IPR019775">
    <property type="entry name" value="WD40_repeat_CS"/>
</dbReference>
<dbReference type="PROSITE" id="PS00678">
    <property type="entry name" value="WD_REPEATS_1"/>
    <property type="match status" value="2"/>
</dbReference>
<keyword evidence="4" id="KW-0732">Signal</keyword>
<dbReference type="Pfam" id="PF00400">
    <property type="entry name" value="WD40"/>
    <property type="match status" value="6"/>
</dbReference>
<feature type="repeat" description="WD" evidence="3">
    <location>
        <begin position="129"/>
        <end position="170"/>
    </location>
</feature>